<comment type="caution">
    <text evidence="2">The sequence shown here is derived from an EMBL/GenBank/DDBJ whole genome shotgun (WGS) entry which is preliminary data.</text>
</comment>
<organism evidence="2 3">
    <name type="scientific">Pseudomonas cyclaminis</name>
    <dbReference type="NCBI Taxonomy" id="2781239"/>
    <lineage>
        <taxon>Bacteria</taxon>
        <taxon>Pseudomonadati</taxon>
        <taxon>Pseudomonadota</taxon>
        <taxon>Gammaproteobacteria</taxon>
        <taxon>Pseudomonadales</taxon>
        <taxon>Pseudomonadaceae</taxon>
        <taxon>Pseudomonas</taxon>
    </lineage>
</organism>
<evidence type="ECO:0000256" key="1">
    <source>
        <dbReference type="SAM" id="MobiDB-lite"/>
    </source>
</evidence>
<proteinExistence type="predicted"/>
<accession>A0ABR9SZT4</accession>
<evidence type="ECO:0000313" key="3">
    <source>
        <dbReference type="Proteomes" id="UP000613075"/>
    </source>
</evidence>
<evidence type="ECO:0000313" key="2">
    <source>
        <dbReference type="EMBL" id="MBE8594099.1"/>
    </source>
</evidence>
<protein>
    <submittedName>
        <fullName evidence="2">Uncharacterized protein</fullName>
    </submittedName>
</protein>
<name>A0ABR9SZT4_9PSED</name>
<gene>
    <name evidence="2" type="ORF">IQK56_26065</name>
</gene>
<sequence length="334" mass="37214">MPSISPINTPDVPARYSESRSAGVLDNNGVARQVTLGDSNHHFGISRSGSFARGPGLDKDVAARQMVKALRGFISGKSHEKMMQNGSIWKAAPNGAEINHIDDLSKSNLSNLRKELGALSAEEKEFLTEFFETPLYATHSTAAPVKRDDDSVALFSRKKLIDRNIIFNTENSPQEDIKLLGNDDFVFFALEAGVVPKKPSSRFGGSTFRFEFDAPAFRDSAWLSLVEMRFARTPHLSRHLEGLSSKEYEDLSTRRLQPFETVFSGGDMKAGIGLSIVRDLRNLSPASNKRMLTNVDEEKVNKLVNGLYRPEIKVARHFFSNSYREVAVKKDEKS</sequence>
<reference evidence="2 3" key="1">
    <citation type="submission" date="2020-10" db="EMBL/GenBank/DDBJ databases">
        <title>The draft genomes of Cyclamen pathogen Pseudomonas sp.</title>
        <authorList>
            <person name="Fujikawa T."/>
            <person name="Sawada H."/>
        </authorList>
    </citation>
    <scope>NUCLEOTIDE SEQUENCE [LARGE SCALE GENOMIC DNA]</scope>
    <source>
        <strain evidence="2 3">MAFF 301449</strain>
    </source>
</reference>
<feature type="region of interest" description="Disordered" evidence="1">
    <location>
        <begin position="1"/>
        <end position="20"/>
    </location>
</feature>
<dbReference type="Proteomes" id="UP000613075">
    <property type="component" value="Unassembled WGS sequence"/>
</dbReference>
<dbReference type="RefSeq" id="WP_193863565.1">
    <property type="nucleotide sequence ID" value="NZ_JADDUM010000242.1"/>
</dbReference>
<dbReference type="EMBL" id="JADDUM010000242">
    <property type="protein sequence ID" value="MBE8594099.1"/>
    <property type="molecule type" value="Genomic_DNA"/>
</dbReference>
<keyword evidence="3" id="KW-1185">Reference proteome</keyword>